<evidence type="ECO:0000313" key="1">
    <source>
        <dbReference type="EMBL" id="CAE0750435.1"/>
    </source>
</evidence>
<protein>
    <recommendedName>
        <fullName evidence="2">Endonuclease/exonuclease/phosphatase domain-containing protein</fullName>
    </recommendedName>
</protein>
<reference evidence="1" key="1">
    <citation type="submission" date="2021-01" db="EMBL/GenBank/DDBJ databases">
        <authorList>
            <person name="Corre E."/>
            <person name="Pelletier E."/>
            <person name="Niang G."/>
            <person name="Scheremetjew M."/>
            <person name="Finn R."/>
            <person name="Kale V."/>
            <person name="Holt S."/>
            <person name="Cochrane G."/>
            <person name="Meng A."/>
            <person name="Brown T."/>
            <person name="Cohen L."/>
        </authorList>
    </citation>
    <scope>NUCLEOTIDE SEQUENCE</scope>
    <source>
        <strain evidence="1">CCMP645</strain>
    </source>
</reference>
<gene>
    <name evidence="1" type="ORF">PCAR00345_LOCUS3020</name>
</gene>
<evidence type="ECO:0008006" key="2">
    <source>
        <dbReference type="Google" id="ProtNLM"/>
    </source>
</evidence>
<dbReference type="Gene3D" id="3.60.10.10">
    <property type="entry name" value="Endonuclease/exonuclease/phosphatase"/>
    <property type="match status" value="1"/>
</dbReference>
<name>A0A7S4ESS7_CHRCT</name>
<dbReference type="InterPro" id="IPR036691">
    <property type="entry name" value="Endo/exonu/phosph_ase_sf"/>
</dbReference>
<sequence>MFRWGPVPSARVSVLQHLSGAAIFFSSSFLRVGVARTGATRAAWPFDRQGPPCETWRLDHILFTRRTLRPKIVWSALESDPLACRVGLPNAHCPSDHLPVGASFEFAPPTAIDEPKRADIAARLKQLEAAQVEQVNRLHKALCDEEAQLSSPVLTGKDRKKSREQPPAEVLHYLAPCLMWHSEKDHARQKQVSLLLSTSADACVPLHPIDGASIGRFHPITQIMALWPAYQVMEFIRGKRQRQKALKLLQQSEREKFVRSLEGEAEQDMLDDVLRATRNVQIDEWIDGHVNA</sequence>
<dbReference type="AlphaFoldDB" id="A0A7S4ESS7"/>
<dbReference type="EMBL" id="HBIZ01005293">
    <property type="protein sequence ID" value="CAE0750435.1"/>
    <property type="molecule type" value="Transcribed_RNA"/>
</dbReference>
<dbReference type="SUPFAM" id="SSF56219">
    <property type="entry name" value="DNase I-like"/>
    <property type="match status" value="1"/>
</dbReference>
<proteinExistence type="predicted"/>
<organism evidence="1">
    <name type="scientific">Chrysotila carterae</name>
    <name type="common">Marine alga</name>
    <name type="synonym">Syracosphaera carterae</name>
    <dbReference type="NCBI Taxonomy" id="13221"/>
    <lineage>
        <taxon>Eukaryota</taxon>
        <taxon>Haptista</taxon>
        <taxon>Haptophyta</taxon>
        <taxon>Prymnesiophyceae</taxon>
        <taxon>Isochrysidales</taxon>
        <taxon>Isochrysidaceae</taxon>
        <taxon>Chrysotila</taxon>
    </lineage>
</organism>
<accession>A0A7S4ESS7</accession>